<dbReference type="FunFam" id="2.30.30.140:FF:000018">
    <property type="entry name" value="Serine/threonine-protein kinase 31"/>
    <property type="match status" value="2"/>
</dbReference>
<feature type="domain" description="Tudor" evidence="4">
    <location>
        <begin position="1028"/>
        <end position="1089"/>
    </location>
</feature>
<name>R7UN36_CAPTE</name>
<dbReference type="EMBL" id="KB302105">
    <property type="protein sequence ID" value="ELU04806.1"/>
    <property type="molecule type" value="Genomic_DNA"/>
</dbReference>
<evidence type="ECO:0000313" key="5">
    <source>
        <dbReference type="EMBL" id="ELU04806.1"/>
    </source>
</evidence>
<feature type="compositionally biased region" description="Polar residues" evidence="2">
    <location>
        <begin position="556"/>
        <end position="566"/>
    </location>
</feature>
<evidence type="ECO:0000259" key="4">
    <source>
        <dbReference type="PROSITE" id="PS50304"/>
    </source>
</evidence>
<feature type="region of interest" description="Disordered" evidence="2">
    <location>
        <begin position="122"/>
        <end position="150"/>
    </location>
</feature>
<feature type="domain" description="Tudor" evidence="4">
    <location>
        <begin position="703"/>
        <end position="768"/>
    </location>
</feature>
<reference evidence="7" key="1">
    <citation type="submission" date="2012-12" db="EMBL/GenBank/DDBJ databases">
        <authorList>
            <person name="Hellsten U."/>
            <person name="Grimwood J."/>
            <person name="Chapman J.A."/>
            <person name="Shapiro H."/>
            <person name="Aerts A."/>
            <person name="Otillar R.P."/>
            <person name="Terry A.Y."/>
            <person name="Boore J.L."/>
            <person name="Simakov O."/>
            <person name="Marletaz F."/>
            <person name="Cho S.-J."/>
            <person name="Edsinger-Gonzales E."/>
            <person name="Havlak P."/>
            <person name="Kuo D.-H."/>
            <person name="Larsson T."/>
            <person name="Lv J."/>
            <person name="Arendt D."/>
            <person name="Savage R."/>
            <person name="Osoegawa K."/>
            <person name="de Jong P."/>
            <person name="Lindberg D.R."/>
            <person name="Seaver E.C."/>
            <person name="Weisblat D.A."/>
            <person name="Putnam N.H."/>
            <person name="Grigoriev I.V."/>
            <person name="Rokhsar D.S."/>
        </authorList>
    </citation>
    <scope>NUCLEOTIDE SEQUENCE</scope>
    <source>
        <strain evidence="7">I ESC-2004</strain>
    </source>
</reference>
<feature type="compositionally biased region" description="Basic residues" evidence="2">
    <location>
        <begin position="536"/>
        <end position="553"/>
    </location>
</feature>
<dbReference type="HOGENOM" id="CLU_271399_0_0_1"/>
<dbReference type="InterPro" id="IPR000571">
    <property type="entry name" value="Znf_CCCH"/>
</dbReference>
<dbReference type="PROSITE" id="PS50304">
    <property type="entry name" value="TUDOR"/>
    <property type="match status" value="3"/>
</dbReference>
<feature type="zinc finger region" description="C3H1-type" evidence="1">
    <location>
        <begin position="901"/>
        <end position="929"/>
    </location>
</feature>
<feature type="domain" description="Tudor" evidence="4">
    <location>
        <begin position="273"/>
        <end position="332"/>
    </location>
</feature>
<keyword evidence="1" id="KW-0479">Metal-binding</keyword>
<evidence type="ECO:0000256" key="2">
    <source>
        <dbReference type="SAM" id="MobiDB-lite"/>
    </source>
</evidence>
<dbReference type="AlphaFoldDB" id="R7UN36"/>
<dbReference type="Gene3D" id="2.40.50.90">
    <property type="match status" value="3"/>
</dbReference>
<dbReference type="EnsemblMetazoa" id="CapteT224014">
    <property type="protein sequence ID" value="CapteP224014"/>
    <property type="gene ID" value="CapteG224014"/>
</dbReference>
<feature type="domain" description="C3H1-type" evidence="3">
    <location>
        <begin position="901"/>
        <end position="929"/>
    </location>
</feature>
<dbReference type="PROSITE" id="PS50103">
    <property type="entry name" value="ZF_C3H1"/>
    <property type="match status" value="1"/>
</dbReference>
<feature type="region of interest" description="Disordered" evidence="2">
    <location>
        <begin position="503"/>
        <end position="589"/>
    </location>
</feature>
<evidence type="ECO:0000313" key="7">
    <source>
        <dbReference type="Proteomes" id="UP000014760"/>
    </source>
</evidence>
<dbReference type="InterPro" id="IPR050621">
    <property type="entry name" value="Tudor_domain_containing"/>
</dbReference>
<organism evidence="5">
    <name type="scientific">Capitella teleta</name>
    <name type="common">Polychaete worm</name>
    <dbReference type="NCBI Taxonomy" id="283909"/>
    <lineage>
        <taxon>Eukaryota</taxon>
        <taxon>Metazoa</taxon>
        <taxon>Spiralia</taxon>
        <taxon>Lophotrochozoa</taxon>
        <taxon>Annelida</taxon>
        <taxon>Polychaeta</taxon>
        <taxon>Sedentaria</taxon>
        <taxon>Scolecida</taxon>
        <taxon>Capitellidae</taxon>
        <taxon>Capitella</taxon>
    </lineage>
</organism>
<dbReference type="SUPFAM" id="SSF63748">
    <property type="entry name" value="Tudor/PWWP/MBT"/>
    <property type="match status" value="3"/>
</dbReference>
<dbReference type="GO" id="GO:0008270">
    <property type="term" value="F:zinc ion binding"/>
    <property type="evidence" value="ECO:0007669"/>
    <property type="project" value="UniProtKB-KW"/>
</dbReference>
<dbReference type="OMA" id="CPYRHVQ"/>
<sequence>MTVIQGLFIQHHGPNLVLAQFTVDKDDVRTENLEQLQAEEMSQKKYKEEASCKVRAKLAQIREQEKEIGALIESIVSKAEFTAESLLSSTGGKTRFLSRYRGMQQELEEVANKLFITKTSLLDDDDADSDDDSRSGDQTSVVPPSQTSALEITEVIEAPPTPPMHSTCLEEPQLPALTEGTEVDFELPEEISRKVEKVIEKACRPRSVKKRRRARERASLPPLKLDTVKLTDVYVTEVYNPSLFWVQVKCPALDDLMQDLQAVEDHHKLSLSDLDCGMLVKARFLEDGLWYRAYVTAFDSSGSVDVIYADYGNSCRLSISDVQRIPSQFTMLPACALCCSLANVASMERNICWPKETIALFAVHLRPSSNYLVQMAASFEGSCPLLFVEIHLPDQTLTVNKLLVNEAHARTVPNSLIAECYEQQQQIAGEFVYTPEVHATFFPEVYTTQSSAPLAEDLTASTPGKHELPILVNQEAVDPDVLTLSPEVPNVNPEVQTFAVNVPTVTQESSKREPQLSGQQPSGQQPTKPEDTKQAAVRRRYGPNQRRRQRSRRPSAQSEVSTSRSKAVSDDSVIRSRRSASPQMKPKQQADFGVMDDFDDFVINDDMDEEIERLSVKNNLSKREDPKEVLPVRNQRGLPLMDVAVPPDSCVKFLMSHVISPSKFWVHLIRHEYQALDELMDELNSCYRASEKEVMRRFFQEHQPQIGDFCCAQFSQDGRYYRAQVTEFKLNEITELLSKIQVFYIDYGNSEWLPPTKIFPLHDRFLQHPAMALACRAVDVQPSGQGSDRKDPLKWSRKAVEEFINLTGFHHELTGFLVELQPSTTVSFGLNDVLDLLVIDSADEQEFSVGDKLKEKSLAQTLSPFASDFGDPMAEEFLSLRNSYAVDTDDPGVATMGFSANDEKNVCHFFRLKGRCRNGDLCPFLHDSGAVTSAKAEVFAVNDSVHVIKIPPPGSFVVIEITAIFTPNRFYAVFPYGSTPVLDVIKKHTFDEGFADNSEFDDGTLESLNKSMEMHYGRSSSHSRDLFVLAVGEIVVAQFEDGKWYRARVIIAEPEEDKQRVKVFFVDYGNSAWVKECYVKQMEPRFMHLPFQAVECFLSIEPTQQRWSPEAMSRFSELAEGRLVIAEVLGGAYGTMTCDIFDASPDSKLPNQNSVSVNQVLINEGHAKKVERKKVVERKRTTSNASSSSLVYIPG</sequence>
<dbReference type="Gene3D" id="2.30.30.140">
    <property type="match status" value="3"/>
</dbReference>
<dbReference type="Pfam" id="PF00567">
    <property type="entry name" value="TUDOR"/>
    <property type="match status" value="3"/>
</dbReference>
<accession>R7UN36</accession>
<keyword evidence="1" id="KW-0863">Zinc-finger</keyword>
<dbReference type="Pfam" id="PF00642">
    <property type="entry name" value="zf-CCCH"/>
    <property type="match status" value="1"/>
</dbReference>
<dbReference type="PANTHER" id="PTHR22948">
    <property type="entry name" value="TUDOR DOMAIN CONTAINING PROTEIN"/>
    <property type="match status" value="1"/>
</dbReference>
<feature type="compositionally biased region" description="Polar residues" evidence="2">
    <location>
        <begin position="138"/>
        <end position="150"/>
    </location>
</feature>
<protein>
    <submittedName>
        <fullName evidence="5 6">Uncharacterized protein</fullName>
    </submittedName>
</protein>
<dbReference type="InterPro" id="IPR002999">
    <property type="entry name" value="Tudor"/>
</dbReference>
<dbReference type="PANTHER" id="PTHR22948:SF76">
    <property type="entry name" value="FI20010P1-RELATED"/>
    <property type="match status" value="1"/>
</dbReference>
<dbReference type="SMART" id="SM00356">
    <property type="entry name" value="ZnF_C3H1"/>
    <property type="match status" value="1"/>
</dbReference>
<evidence type="ECO:0000313" key="6">
    <source>
        <dbReference type="EnsemblMetazoa" id="CapteP224014"/>
    </source>
</evidence>
<reference evidence="5 7" key="2">
    <citation type="journal article" date="2013" name="Nature">
        <title>Insights into bilaterian evolution from three spiralian genomes.</title>
        <authorList>
            <person name="Simakov O."/>
            <person name="Marletaz F."/>
            <person name="Cho S.J."/>
            <person name="Edsinger-Gonzales E."/>
            <person name="Havlak P."/>
            <person name="Hellsten U."/>
            <person name="Kuo D.H."/>
            <person name="Larsson T."/>
            <person name="Lv J."/>
            <person name="Arendt D."/>
            <person name="Savage R."/>
            <person name="Osoegawa K."/>
            <person name="de Jong P."/>
            <person name="Grimwood J."/>
            <person name="Chapman J.A."/>
            <person name="Shapiro H."/>
            <person name="Aerts A."/>
            <person name="Otillar R.P."/>
            <person name="Terry A.Y."/>
            <person name="Boore J.L."/>
            <person name="Grigoriev I.V."/>
            <person name="Lindberg D.R."/>
            <person name="Seaver E.C."/>
            <person name="Weisblat D.A."/>
            <person name="Putnam N.H."/>
            <person name="Rokhsar D.S."/>
        </authorList>
    </citation>
    <scope>NUCLEOTIDE SEQUENCE</scope>
    <source>
        <strain evidence="5 7">I ESC-2004</strain>
    </source>
</reference>
<keyword evidence="7" id="KW-1185">Reference proteome</keyword>
<gene>
    <name evidence="5" type="ORF">CAPTEDRAFT_224014</name>
</gene>
<dbReference type="Proteomes" id="UP000014760">
    <property type="component" value="Unassembled WGS sequence"/>
</dbReference>
<evidence type="ECO:0000256" key="1">
    <source>
        <dbReference type="PROSITE-ProRule" id="PRU00723"/>
    </source>
</evidence>
<feature type="compositionally biased region" description="Acidic residues" evidence="2">
    <location>
        <begin position="122"/>
        <end position="131"/>
    </location>
</feature>
<feature type="compositionally biased region" description="Low complexity" evidence="2">
    <location>
        <begin position="515"/>
        <end position="526"/>
    </location>
</feature>
<dbReference type="SMART" id="SM00333">
    <property type="entry name" value="TUDOR"/>
    <property type="match status" value="3"/>
</dbReference>
<dbReference type="EMBL" id="AMQN01008070">
    <property type="status" value="NOT_ANNOTATED_CDS"/>
    <property type="molecule type" value="Genomic_DNA"/>
</dbReference>
<reference evidence="6" key="3">
    <citation type="submission" date="2015-06" db="UniProtKB">
        <authorList>
            <consortium name="EnsemblMetazoa"/>
        </authorList>
    </citation>
    <scope>IDENTIFICATION</scope>
</reference>
<proteinExistence type="predicted"/>
<feature type="compositionally biased region" description="Polar residues" evidence="2">
    <location>
        <begin position="1182"/>
        <end position="1195"/>
    </location>
</feature>
<feature type="region of interest" description="Disordered" evidence="2">
    <location>
        <begin position="1174"/>
        <end position="1195"/>
    </location>
</feature>
<dbReference type="InterPro" id="IPR035437">
    <property type="entry name" value="SNase_OB-fold_sf"/>
</dbReference>
<dbReference type="STRING" id="283909.R7UN36"/>
<dbReference type="OrthoDB" id="10069557at2759"/>
<evidence type="ECO:0000259" key="3">
    <source>
        <dbReference type="PROSITE" id="PS50103"/>
    </source>
</evidence>
<keyword evidence="1" id="KW-0862">Zinc</keyword>